<dbReference type="AlphaFoldDB" id="A0A6D2IU54"/>
<sequence length="136" mass="15348">MTVRENQLSIRCDSWYEDPRVLLPTSLYTCKSLATLILDGKSVFDDISVYDDIGELLKSVTSVKRLSLCPSLFQGEVILLFPSNDSTRIPSSSLVISAYPAGTIFNQLEHLELDINYYDWKDLLVNLLQDSPKLLS</sequence>
<proteinExistence type="predicted"/>
<reference evidence="1" key="1">
    <citation type="submission" date="2020-01" db="EMBL/GenBank/DDBJ databases">
        <authorList>
            <person name="Mishra B."/>
        </authorList>
    </citation>
    <scope>NUCLEOTIDE SEQUENCE [LARGE SCALE GENOMIC DNA]</scope>
</reference>
<dbReference type="EMBL" id="CACVBM020001117">
    <property type="protein sequence ID" value="CAA7032074.1"/>
    <property type="molecule type" value="Genomic_DNA"/>
</dbReference>
<protein>
    <recommendedName>
        <fullName evidence="3">FBD domain-containing protein</fullName>
    </recommendedName>
</protein>
<keyword evidence="2" id="KW-1185">Reference proteome</keyword>
<evidence type="ECO:0000313" key="1">
    <source>
        <dbReference type="EMBL" id="CAA7032074.1"/>
    </source>
</evidence>
<organism evidence="1 2">
    <name type="scientific">Microthlaspi erraticum</name>
    <dbReference type="NCBI Taxonomy" id="1685480"/>
    <lineage>
        <taxon>Eukaryota</taxon>
        <taxon>Viridiplantae</taxon>
        <taxon>Streptophyta</taxon>
        <taxon>Embryophyta</taxon>
        <taxon>Tracheophyta</taxon>
        <taxon>Spermatophyta</taxon>
        <taxon>Magnoliopsida</taxon>
        <taxon>eudicotyledons</taxon>
        <taxon>Gunneridae</taxon>
        <taxon>Pentapetalae</taxon>
        <taxon>rosids</taxon>
        <taxon>malvids</taxon>
        <taxon>Brassicales</taxon>
        <taxon>Brassicaceae</taxon>
        <taxon>Coluteocarpeae</taxon>
        <taxon>Microthlaspi</taxon>
    </lineage>
</organism>
<accession>A0A6D2IU54</accession>
<gene>
    <name evidence="1" type="ORF">MERR_LOCUS19309</name>
</gene>
<name>A0A6D2IU54_9BRAS</name>
<evidence type="ECO:0008006" key="3">
    <source>
        <dbReference type="Google" id="ProtNLM"/>
    </source>
</evidence>
<evidence type="ECO:0000313" key="2">
    <source>
        <dbReference type="Proteomes" id="UP000467841"/>
    </source>
</evidence>
<dbReference type="Proteomes" id="UP000467841">
    <property type="component" value="Unassembled WGS sequence"/>
</dbReference>
<comment type="caution">
    <text evidence="1">The sequence shown here is derived from an EMBL/GenBank/DDBJ whole genome shotgun (WGS) entry which is preliminary data.</text>
</comment>